<dbReference type="Pfam" id="PF10017">
    <property type="entry name" value="Methyltransf_33"/>
    <property type="match status" value="2"/>
</dbReference>
<feature type="domain" description="DinB-like" evidence="9">
    <location>
        <begin position="618"/>
        <end position="753"/>
    </location>
</feature>
<feature type="compositionally biased region" description="Basic and acidic residues" evidence="6">
    <location>
        <begin position="46"/>
        <end position="70"/>
    </location>
</feature>
<feature type="domain" description="Sulfatase-modifying factor enzyme-like" evidence="7">
    <location>
        <begin position="823"/>
        <end position="1050"/>
    </location>
</feature>
<evidence type="ECO:0000256" key="1">
    <source>
        <dbReference type="ARBA" id="ARBA00022603"/>
    </source>
</evidence>
<feature type="region of interest" description="Disordered" evidence="6">
    <location>
        <begin position="24"/>
        <end position="75"/>
    </location>
</feature>
<dbReference type="OrthoDB" id="659at2759"/>
<name>A0A2N5RYA6_9BASI</name>
<evidence type="ECO:0000256" key="5">
    <source>
        <dbReference type="ARBA" id="ARBA00037882"/>
    </source>
</evidence>
<evidence type="ECO:0008006" key="12">
    <source>
        <dbReference type="Google" id="ProtNLM"/>
    </source>
</evidence>
<dbReference type="Pfam" id="PF12867">
    <property type="entry name" value="DinB_2"/>
    <property type="match status" value="1"/>
</dbReference>
<dbReference type="Gene3D" id="3.40.50.150">
    <property type="entry name" value="Vaccinia Virus protein VP39"/>
    <property type="match status" value="1"/>
</dbReference>
<dbReference type="STRING" id="200324.A0A2N5RYA6"/>
<evidence type="ECO:0000256" key="6">
    <source>
        <dbReference type="SAM" id="MobiDB-lite"/>
    </source>
</evidence>
<proteinExistence type="predicted"/>
<keyword evidence="4" id="KW-0408">Iron</keyword>
<comment type="pathway">
    <text evidence="5">Amino-acid biosynthesis; ergothioneine biosynthesis.</text>
</comment>
<dbReference type="PANTHER" id="PTHR43397:SF1">
    <property type="entry name" value="ERGOTHIONEINE BIOSYNTHESIS PROTEIN 1"/>
    <property type="match status" value="1"/>
</dbReference>
<dbReference type="InterPro" id="IPR019257">
    <property type="entry name" value="MeTrfase_dom"/>
</dbReference>
<feature type="domain" description="Histidine-specific methyltransferase SAM-dependent" evidence="8">
    <location>
        <begin position="214"/>
        <end position="494"/>
    </location>
</feature>
<evidence type="ECO:0000259" key="7">
    <source>
        <dbReference type="Pfam" id="PF03781"/>
    </source>
</evidence>
<protein>
    <recommendedName>
        <fullName evidence="12">Histidine-specific methyltransferase SAM-dependent domain-containing protein</fullName>
    </recommendedName>
</protein>
<evidence type="ECO:0000256" key="3">
    <source>
        <dbReference type="ARBA" id="ARBA00023002"/>
    </source>
</evidence>
<dbReference type="Gene3D" id="3.90.1580.10">
    <property type="entry name" value="paralog of FGE (formylglycine-generating enzyme)"/>
    <property type="match status" value="2"/>
</dbReference>
<evidence type="ECO:0000256" key="4">
    <source>
        <dbReference type="ARBA" id="ARBA00023004"/>
    </source>
</evidence>
<dbReference type="Pfam" id="PF03781">
    <property type="entry name" value="FGE-sulfatase"/>
    <property type="match status" value="1"/>
</dbReference>
<dbReference type="EMBL" id="PGCJ01001366">
    <property type="protein sequence ID" value="PLW05978.1"/>
    <property type="molecule type" value="Genomic_DNA"/>
</dbReference>
<evidence type="ECO:0000313" key="11">
    <source>
        <dbReference type="Proteomes" id="UP000235388"/>
    </source>
</evidence>
<evidence type="ECO:0000259" key="8">
    <source>
        <dbReference type="Pfam" id="PF10017"/>
    </source>
</evidence>
<feature type="non-terminal residue" evidence="10">
    <location>
        <position position="1"/>
    </location>
</feature>
<reference evidence="10 11" key="1">
    <citation type="submission" date="2017-11" db="EMBL/GenBank/DDBJ databases">
        <title>De novo assembly and phasing of dikaryotic genomes from two isolates of Puccinia coronata f. sp. avenae, the causal agent of oat crown rust.</title>
        <authorList>
            <person name="Miller M.E."/>
            <person name="Zhang Y."/>
            <person name="Omidvar V."/>
            <person name="Sperschneider J."/>
            <person name="Schwessinger B."/>
            <person name="Raley C."/>
            <person name="Palmer J.M."/>
            <person name="Garnica D."/>
            <person name="Upadhyaya N."/>
            <person name="Rathjen J."/>
            <person name="Taylor J.M."/>
            <person name="Park R.F."/>
            <person name="Dodds P.N."/>
            <person name="Hirsch C.D."/>
            <person name="Kianian S.F."/>
            <person name="Figueroa M."/>
        </authorList>
    </citation>
    <scope>NUCLEOTIDE SEQUENCE [LARGE SCALE GENOMIC DNA]</scope>
    <source>
        <strain evidence="10">12NC29</strain>
    </source>
</reference>
<dbReference type="AlphaFoldDB" id="A0A2N5RYA6"/>
<accession>A0A2N5RYA6</accession>
<organism evidence="10 11">
    <name type="scientific">Puccinia coronata f. sp. avenae</name>
    <dbReference type="NCBI Taxonomy" id="200324"/>
    <lineage>
        <taxon>Eukaryota</taxon>
        <taxon>Fungi</taxon>
        <taxon>Dikarya</taxon>
        <taxon>Basidiomycota</taxon>
        <taxon>Pucciniomycotina</taxon>
        <taxon>Pucciniomycetes</taxon>
        <taxon>Pucciniales</taxon>
        <taxon>Pucciniaceae</taxon>
        <taxon>Puccinia</taxon>
    </lineage>
</organism>
<dbReference type="InterPro" id="IPR051128">
    <property type="entry name" value="EgtD_Methyltrsf_superfamily"/>
</dbReference>
<comment type="caution">
    <text evidence="10">The sequence shown here is derived from an EMBL/GenBank/DDBJ whole genome shotgun (WGS) entry which is preliminary data.</text>
</comment>
<dbReference type="PANTHER" id="PTHR43397">
    <property type="entry name" value="ERGOTHIONEINE BIOSYNTHESIS PROTEIN 1"/>
    <property type="match status" value="1"/>
</dbReference>
<dbReference type="GO" id="GO:0032259">
    <property type="term" value="P:methylation"/>
    <property type="evidence" value="ECO:0007669"/>
    <property type="project" value="UniProtKB-KW"/>
</dbReference>
<sequence length="1053" mass="119044">RNPRGTAESRHYDIIIIISSSSGAGSFDARAMPPQSDNPSAPASPEADRATQDRRDGRSVPHIVDLRTEDSSSATTELSFRREILQGLARDTVLVPGNTPSDRPFAYSKVIPTVVLYDNYGLELYDKITAVEDYYPFATELGILRDKSHEIACRLGGISTATPTKRDDSFFMNGNERPETEKALPEAPFMIQSAVALSQCSSSSSVEATGFPLTIIELGAGSLKKTSHLLRNVARLLPAHTGVQTGEHLSEARYYALDLELGQLRSTLLSIQTQEESGVGPEVGGQVQGYGICGTYNQGLDWISQSLTTSTPGEPAQFEKAGPRKAILWLGSSIGNFSPAEAVKFLRDDLGRTLDDNTRVLIGIDNCQIPEKVRLAYDDRQGVTKEFILNAITVVARHLGLPDGVLSPGDFAYVSRYNAGMSRNEAYLRAKREVRFEVSEVEGDDAEVQNTWIHIKAGELIMIERSYKFSDEDAHQLFDQAGLRVIQKWSDSSHPASPAHTLYLVERAAFHFVRTTAWPSAGDHLLLSAGLPAVQKEDNSGWQLLLQVWDKMSKNSFLMRVSESHQLEYPNQYPDSQEKPSFIALESRKEDVSSPNRGRLPSMADWIVLWKAWDTVTLEMIPRNMLHQKPIDLRHACLFYLGHIPVFADIHLSRYFKVPTTEPEWFAEIFERGIDPNLDDPRKCHDHSPFPEHEKQWPSLEEVLCFRDKLRKRLTEVYRGLGGELGSEVPLTRRLGRVLAMIYEHEAMHLETLLYMLQQATLVRHPPGFTMPDWDSLAREWDTTAESQSQRDELVEYPIPQTITVGRDDCEEEDSSHPFSEDHQYGWDNESPSRRVVVEPFKLEPAPITNQEYLEFVLEGLDNCEAIPDHFVPESWTYVFHSSNESTKHEVKVKTIYGRISLRIARHWPVQASGSQLERFAKWKGGRLPSADELRVYLGDNPISQSSQNPIGFQNWHPLPARRPRKEADGRWRGGWSGGVWEWTSTLFEAHPNFKPSVLYPGYSKDFFDAEHHVLLGGSWATIPRIAHRPSFVNWYQFKYPYVFAGARVAYDY</sequence>
<evidence type="ECO:0000259" key="9">
    <source>
        <dbReference type="Pfam" id="PF12867"/>
    </source>
</evidence>
<keyword evidence="11" id="KW-1185">Reference proteome</keyword>
<dbReference type="InterPro" id="IPR005532">
    <property type="entry name" value="SUMF_dom"/>
</dbReference>
<dbReference type="GO" id="GO:0008168">
    <property type="term" value="F:methyltransferase activity"/>
    <property type="evidence" value="ECO:0007669"/>
    <property type="project" value="UniProtKB-KW"/>
</dbReference>
<dbReference type="SUPFAM" id="SSF56436">
    <property type="entry name" value="C-type lectin-like"/>
    <property type="match status" value="1"/>
</dbReference>
<dbReference type="Proteomes" id="UP000235388">
    <property type="component" value="Unassembled WGS sequence"/>
</dbReference>
<feature type="domain" description="Histidine-specific methyltransferase SAM-dependent" evidence="8">
    <location>
        <begin position="104"/>
        <end position="155"/>
    </location>
</feature>
<evidence type="ECO:0000256" key="2">
    <source>
        <dbReference type="ARBA" id="ARBA00022679"/>
    </source>
</evidence>
<keyword evidence="2" id="KW-0808">Transferase</keyword>
<dbReference type="InterPro" id="IPR016187">
    <property type="entry name" value="CTDL_fold"/>
</dbReference>
<evidence type="ECO:0000313" key="10">
    <source>
        <dbReference type="EMBL" id="PLW05978.1"/>
    </source>
</evidence>
<dbReference type="InterPro" id="IPR034660">
    <property type="entry name" value="DinB/YfiT-like"/>
</dbReference>
<dbReference type="InterPro" id="IPR024775">
    <property type="entry name" value="DinB-like"/>
</dbReference>
<dbReference type="InterPro" id="IPR042095">
    <property type="entry name" value="SUMF_sf"/>
</dbReference>
<gene>
    <name evidence="10" type="ORF">PCANC_27155</name>
</gene>
<dbReference type="InterPro" id="IPR029063">
    <property type="entry name" value="SAM-dependent_MTases_sf"/>
</dbReference>
<keyword evidence="1" id="KW-0489">Methyltransferase</keyword>
<keyword evidence="3" id="KW-0560">Oxidoreductase</keyword>
<dbReference type="SUPFAM" id="SSF109854">
    <property type="entry name" value="DinB/YfiT-like putative metalloenzymes"/>
    <property type="match status" value="1"/>
</dbReference>